<evidence type="ECO:0000313" key="3">
    <source>
        <dbReference type="EMBL" id="KAA0148142.1"/>
    </source>
</evidence>
<evidence type="ECO:0000313" key="9">
    <source>
        <dbReference type="Proteomes" id="UP000324907"/>
    </source>
</evidence>
<feature type="compositionally biased region" description="Low complexity" evidence="1">
    <location>
        <begin position="466"/>
        <end position="486"/>
    </location>
</feature>
<feature type="transmembrane region" description="Helical" evidence="2">
    <location>
        <begin position="139"/>
        <end position="163"/>
    </location>
</feature>
<keyword evidence="2" id="KW-0812">Transmembrane</keyword>
<evidence type="ECO:0000313" key="8">
    <source>
        <dbReference type="Proteomes" id="UP000323011"/>
    </source>
</evidence>
<accession>A0A5A8CNY1</accession>
<proteinExistence type="predicted"/>
<dbReference type="EMBL" id="VLTM01000091">
    <property type="protein sequence ID" value="KAA0154802.1"/>
    <property type="molecule type" value="Genomic_DNA"/>
</dbReference>
<evidence type="ECO:0000313" key="6">
    <source>
        <dbReference type="EMBL" id="KAA0174074.1"/>
    </source>
</evidence>
<dbReference type="EMBL" id="VLTO01000026">
    <property type="protein sequence ID" value="KAA0174074.1"/>
    <property type="molecule type" value="Genomic_DNA"/>
</dbReference>
<evidence type="ECO:0000256" key="1">
    <source>
        <dbReference type="SAM" id="MobiDB-lite"/>
    </source>
</evidence>
<keyword evidence="8" id="KW-1185">Reference proteome</keyword>
<feature type="region of interest" description="Disordered" evidence="1">
    <location>
        <begin position="466"/>
        <end position="641"/>
    </location>
</feature>
<feature type="compositionally biased region" description="Low complexity" evidence="1">
    <location>
        <begin position="501"/>
        <end position="539"/>
    </location>
</feature>
<keyword evidence="2" id="KW-1133">Transmembrane helix</keyword>
<dbReference type="EMBL" id="VLTL01000269">
    <property type="protein sequence ID" value="KAA0148142.1"/>
    <property type="molecule type" value="Genomic_DNA"/>
</dbReference>
<evidence type="ECO:0000313" key="7">
    <source>
        <dbReference type="Proteomes" id="UP000322899"/>
    </source>
</evidence>
<dbReference type="AlphaFoldDB" id="A0A5A8CNY1"/>
<protein>
    <submittedName>
        <fullName evidence="5">Uncharacterized protein</fullName>
    </submittedName>
</protein>
<evidence type="ECO:0000256" key="2">
    <source>
        <dbReference type="SAM" id="Phobius"/>
    </source>
</evidence>
<feature type="region of interest" description="Disordered" evidence="1">
    <location>
        <begin position="270"/>
        <end position="289"/>
    </location>
</feature>
<evidence type="ECO:0000313" key="4">
    <source>
        <dbReference type="EMBL" id="KAA0150873.1"/>
    </source>
</evidence>
<sequence length="641" mass="64473">MAATQAIRHRNRRTGLPFIPIDPHNDPRKGTVGPIGIHPSTGAPIIMACGCVPVQTETEETEVRSTLSGVVLAGTCLALVNLVLATVEGVLGAEAEAQRAEAQRSGVAARLEAQGLQSSSTSSALAAVLGAFGADAWQMAVAMAVLTGSLAVLAVPLTVTALVRKSRRLTRVAQVFAALTTALTLLVILGLGAAGHLATRDNAALSALYIVQGVLVTVTLGNVAMRLQGLAGEASFWLFAKTHAIDLNTEVMLELERRREEEEERIRKALADAEDDLHDKHDDNDGDDEDTKAMAAFLATPAKAGAAGTGASTPAPTGAASALLRAMGRPGQQTGSAAGDASAPTLSEPQSAKATEGRGADPASSYGAAAGAGGGEAYGFGQGGGYPAASEPVGAHWRGDGSYVDEQGGVTDAYGGYTWPDGAGYTDASGYFYAADGAGGYLQYPTEPPEWSQAYQQQAAAASTSVGGAQQQAAAAPPVAQDPAAEAEARAMTSFGFEPSAPHAAQAGAGAAAAAAPPQQQPGRIARRASSASSTSEHGGAAGPGGAGESASAEAELPAPVPMTGVSGPDDTLVMPAPPAGSGPSTAKHRPSPATNSAISRIRKMAPKRITLSTPGAGQTTAAERAAATADEQPPARFPLF</sequence>
<dbReference type="Proteomes" id="UP000322899">
    <property type="component" value="Unassembled WGS sequence"/>
</dbReference>
<dbReference type="Proteomes" id="UP000325113">
    <property type="component" value="Unassembled WGS sequence"/>
</dbReference>
<dbReference type="EMBL" id="VLTN01000031">
    <property type="protein sequence ID" value="KAA0150873.1"/>
    <property type="molecule type" value="Genomic_DNA"/>
</dbReference>
<feature type="compositionally biased region" description="Polar residues" evidence="1">
    <location>
        <begin position="344"/>
        <end position="353"/>
    </location>
</feature>
<feature type="compositionally biased region" description="Low complexity" evidence="1">
    <location>
        <begin position="549"/>
        <end position="558"/>
    </location>
</feature>
<reference evidence="7 8" key="1">
    <citation type="submission" date="2019-07" db="EMBL/GenBank/DDBJ databases">
        <title>Genomes of Cafeteria roenbergensis.</title>
        <authorList>
            <person name="Fischer M.G."/>
            <person name="Hackl T."/>
            <person name="Roman M."/>
        </authorList>
    </citation>
    <scope>NUCLEOTIDE SEQUENCE [LARGE SCALE GENOMIC DNA]</scope>
    <source>
        <strain evidence="4 8">BVI</strain>
        <strain evidence="5 10">Cflag</strain>
        <strain evidence="6 7">E4-10P</strain>
        <strain evidence="3 9">RCC970-E3</strain>
    </source>
</reference>
<feature type="transmembrane region" description="Helical" evidence="2">
    <location>
        <begin position="175"/>
        <end position="197"/>
    </location>
</feature>
<gene>
    <name evidence="6" type="ORF">FNF27_04460</name>
    <name evidence="3" type="ORF">FNF28_07481</name>
    <name evidence="4" type="ORF">FNF29_04987</name>
    <name evidence="5" type="ORF">FNF31_06221</name>
</gene>
<keyword evidence="2" id="KW-0472">Membrane</keyword>
<dbReference type="Proteomes" id="UP000324907">
    <property type="component" value="Unassembled WGS sequence"/>
</dbReference>
<name>A0A5A8CNY1_CAFRO</name>
<dbReference type="Proteomes" id="UP000323011">
    <property type="component" value="Unassembled WGS sequence"/>
</dbReference>
<evidence type="ECO:0000313" key="5">
    <source>
        <dbReference type="EMBL" id="KAA0154802.1"/>
    </source>
</evidence>
<feature type="compositionally biased region" description="Low complexity" evidence="1">
    <location>
        <begin position="617"/>
        <end position="630"/>
    </location>
</feature>
<feature type="region of interest" description="Disordered" evidence="1">
    <location>
        <begin position="329"/>
        <end position="367"/>
    </location>
</feature>
<evidence type="ECO:0000313" key="10">
    <source>
        <dbReference type="Proteomes" id="UP000325113"/>
    </source>
</evidence>
<feature type="compositionally biased region" description="Basic and acidic residues" evidence="1">
    <location>
        <begin position="270"/>
        <end position="283"/>
    </location>
</feature>
<comment type="caution">
    <text evidence="5">The sequence shown here is derived from an EMBL/GenBank/DDBJ whole genome shotgun (WGS) entry which is preliminary data.</text>
</comment>
<organism evidence="5 10">
    <name type="scientific">Cafeteria roenbergensis</name>
    <name type="common">Marine flagellate</name>
    <dbReference type="NCBI Taxonomy" id="33653"/>
    <lineage>
        <taxon>Eukaryota</taxon>
        <taxon>Sar</taxon>
        <taxon>Stramenopiles</taxon>
        <taxon>Bigyra</taxon>
        <taxon>Opalozoa</taxon>
        <taxon>Bicosoecida</taxon>
        <taxon>Cafeteriaceae</taxon>
        <taxon>Cafeteria</taxon>
    </lineage>
</organism>
<feature type="transmembrane region" description="Helical" evidence="2">
    <location>
        <begin position="67"/>
        <end position="87"/>
    </location>
</feature>